<feature type="region of interest" description="Disordered" evidence="1">
    <location>
        <begin position="189"/>
        <end position="217"/>
    </location>
</feature>
<dbReference type="OrthoDB" id="21418at2759"/>
<feature type="compositionally biased region" description="Polar residues" evidence="1">
    <location>
        <begin position="39"/>
        <end position="49"/>
    </location>
</feature>
<feature type="compositionally biased region" description="Low complexity" evidence="1">
    <location>
        <begin position="60"/>
        <end position="80"/>
    </location>
</feature>
<reference evidence="2 3" key="1">
    <citation type="submission" date="2016-05" db="EMBL/GenBank/DDBJ databases">
        <title>Genome sequencing reveals origins of a unique bacterial endosymbiosis in the earliest lineages of terrestrial Fungi.</title>
        <authorList>
            <consortium name="DOE Joint Genome Institute"/>
            <person name="Uehling J."/>
            <person name="Gryganskyi A."/>
            <person name="Hameed K."/>
            <person name="Tschaplinski T."/>
            <person name="Misztal P."/>
            <person name="Wu S."/>
            <person name="Desiro A."/>
            <person name="Vande Pol N."/>
            <person name="Du Z.-Y."/>
            <person name="Zienkiewicz A."/>
            <person name="Zienkiewicz K."/>
            <person name="Morin E."/>
            <person name="Tisserant E."/>
            <person name="Splivallo R."/>
            <person name="Hainaut M."/>
            <person name="Henrissat B."/>
            <person name="Ohm R."/>
            <person name="Kuo A."/>
            <person name="Yan J."/>
            <person name="Lipzen A."/>
            <person name="Nolan M."/>
            <person name="Labutti K."/>
            <person name="Barry K."/>
            <person name="Goldstein A."/>
            <person name="Labbe J."/>
            <person name="Schadt C."/>
            <person name="Tuskan G."/>
            <person name="Grigoriev I."/>
            <person name="Martin F."/>
            <person name="Vilgalys R."/>
            <person name="Bonito G."/>
        </authorList>
    </citation>
    <scope>NUCLEOTIDE SEQUENCE [LARGE SCALE GENOMIC DNA]</scope>
    <source>
        <strain evidence="2 3">AG-77</strain>
    </source>
</reference>
<organism evidence="2 3">
    <name type="scientific">Linnemannia elongata AG-77</name>
    <dbReference type="NCBI Taxonomy" id="1314771"/>
    <lineage>
        <taxon>Eukaryota</taxon>
        <taxon>Fungi</taxon>
        <taxon>Fungi incertae sedis</taxon>
        <taxon>Mucoromycota</taxon>
        <taxon>Mortierellomycotina</taxon>
        <taxon>Mortierellomycetes</taxon>
        <taxon>Mortierellales</taxon>
        <taxon>Mortierellaceae</taxon>
        <taxon>Linnemannia</taxon>
    </lineage>
</organism>
<name>A0A197JJ60_9FUNG</name>
<accession>A0A197JJ60</accession>
<evidence type="ECO:0000313" key="3">
    <source>
        <dbReference type="Proteomes" id="UP000078512"/>
    </source>
</evidence>
<evidence type="ECO:0000313" key="2">
    <source>
        <dbReference type="EMBL" id="OAQ25242.1"/>
    </source>
</evidence>
<sequence>MTIRTNTNQHQHHTITNGPNTSQQPAVASPNLASPAITPVSSRHPSLATSEGAHGHGHAHAQGGQPNNNSNNPTPTAPTADVGETPEQVLLASFKAAALSVTQLYKDSLKNQRAEHAKGYEAALQDLLAFMTTHPVVQEKKDLGMSEDEIRQTTSLSIDDVVRFIANARAMNCNSAAAAGVATGNDLHLHQQQQQQQQQLQAQQAHEHQQQQLHQQQLLHQQQQEQQHQQEQQQQQQFLQQHQQQQTMEQQQHLQQQQQLHHQQQQQQLQQQQQQQQQQQALGSNGGGGGGPRLSSSIASPTSIFPSDAFTFTAPIFHPGLGAGQAGVGAFQSIFPGQEGGIGQQMAVDSLKRRYALQDFNTAASRMMSGTNNQNNNINSNLVGNNGRMMANQPLNLNLMDSFGAFHDQPPFKRGRRREGE</sequence>
<protein>
    <submittedName>
        <fullName evidence="2">Uncharacterized protein</fullName>
    </submittedName>
</protein>
<proteinExistence type="predicted"/>
<feature type="compositionally biased region" description="Low complexity" evidence="1">
    <location>
        <begin position="268"/>
        <end position="282"/>
    </location>
</feature>
<gene>
    <name evidence="2" type="ORF">K457DRAFT_141336</name>
</gene>
<evidence type="ECO:0000256" key="1">
    <source>
        <dbReference type="SAM" id="MobiDB-lite"/>
    </source>
</evidence>
<feature type="compositionally biased region" description="Low complexity" evidence="1">
    <location>
        <begin position="1"/>
        <end position="17"/>
    </location>
</feature>
<dbReference type="AlphaFoldDB" id="A0A197JJ60"/>
<feature type="region of interest" description="Disordered" evidence="1">
    <location>
        <begin position="268"/>
        <end position="300"/>
    </location>
</feature>
<dbReference type="Proteomes" id="UP000078512">
    <property type="component" value="Unassembled WGS sequence"/>
</dbReference>
<dbReference type="STRING" id="1314771.A0A197JJ60"/>
<feature type="compositionally biased region" description="Low complexity" evidence="1">
    <location>
        <begin position="190"/>
        <end position="217"/>
    </location>
</feature>
<keyword evidence="3" id="KW-1185">Reference proteome</keyword>
<feature type="region of interest" description="Disordered" evidence="1">
    <location>
        <begin position="1"/>
        <end position="82"/>
    </location>
</feature>
<dbReference type="EMBL" id="KV442081">
    <property type="protein sequence ID" value="OAQ25242.1"/>
    <property type="molecule type" value="Genomic_DNA"/>
</dbReference>